<dbReference type="PANTHER" id="PTHR22789">
    <property type="entry name" value="FUCULOSE PHOSPHATE ALDOLASE"/>
    <property type="match status" value="1"/>
</dbReference>
<keyword evidence="1" id="KW-0479">Metal-binding</keyword>
<reference evidence="4 5" key="1">
    <citation type="submission" date="2024-03" db="EMBL/GenBank/DDBJ databases">
        <title>Human intestinal bacterial collection.</title>
        <authorList>
            <person name="Pauvert C."/>
            <person name="Hitch T.C.A."/>
            <person name="Clavel T."/>
        </authorList>
    </citation>
    <scope>NUCLEOTIDE SEQUENCE [LARGE SCALE GENOMIC DNA]</scope>
    <source>
        <strain evidence="4 5">CLA-AA-H132</strain>
    </source>
</reference>
<evidence type="ECO:0000259" key="3">
    <source>
        <dbReference type="SMART" id="SM01007"/>
    </source>
</evidence>
<dbReference type="InterPro" id="IPR001303">
    <property type="entry name" value="Aldolase_II/adducin_N"/>
</dbReference>
<dbReference type="Gene3D" id="3.40.225.10">
    <property type="entry name" value="Class II aldolase/adducin N-terminal domain"/>
    <property type="match status" value="1"/>
</dbReference>
<dbReference type="InterPro" id="IPR036409">
    <property type="entry name" value="Aldolase_II/adducin_N_sf"/>
</dbReference>
<evidence type="ECO:0000313" key="4">
    <source>
        <dbReference type="EMBL" id="MEQ2472483.1"/>
    </source>
</evidence>
<sequence>MNETMKEVIWVANQLFNRGLVTGSTGNISFRDGDTVYISKSGGCFGRLDENGFAKIALDGTILEGRPSKEYPLHLAMYRVSDENQVIIHTHSFYATLISCLKDKEKAFAGLYAYTPYLNMKTGGLLKAVPYQKPGSRELFADFEAVVDEKTKLYFLNNHGVVLGAKNALDGFYTLEELETNSKLLYTIEKYGKEEFQTV</sequence>
<organism evidence="4 5">
    <name type="scientific">Laedolimicola intestinihominis</name>
    <dbReference type="NCBI Taxonomy" id="3133166"/>
    <lineage>
        <taxon>Bacteria</taxon>
        <taxon>Bacillati</taxon>
        <taxon>Bacillota</taxon>
        <taxon>Clostridia</taxon>
        <taxon>Lachnospirales</taxon>
        <taxon>Lachnospiraceae</taxon>
        <taxon>Laedolimicola</taxon>
    </lineage>
</organism>
<name>A0ABV1FHE1_9FIRM</name>
<dbReference type="PANTHER" id="PTHR22789:SF0">
    <property type="entry name" value="3-OXO-TETRONATE 4-PHOSPHATE DECARBOXYLASE-RELATED"/>
    <property type="match status" value="1"/>
</dbReference>
<dbReference type="RefSeq" id="WP_349164453.1">
    <property type="nucleotide sequence ID" value="NZ_JBBMFE010000006.1"/>
</dbReference>
<dbReference type="Pfam" id="PF00596">
    <property type="entry name" value="Aldolase_II"/>
    <property type="match status" value="1"/>
</dbReference>
<dbReference type="SMART" id="SM01007">
    <property type="entry name" value="Aldolase_II"/>
    <property type="match status" value="1"/>
</dbReference>
<feature type="domain" description="Class II aldolase/adducin N-terminal" evidence="3">
    <location>
        <begin position="6"/>
        <end position="186"/>
    </location>
</feature>
<dbReference type="SUPFAM" id="SSF53639">
    <property type="entry name" value="AraD/HMP-PK domain-like"/>
    <property type="match status" value="1"/>
</dbReference>
<proteinExistence type="predicted"/>
<dbReference type="EMBL" id="JBBMFE010000006">
    <property type="protein sequence ID" value="MEQ2472483.1"/>
    <property type="molecule type" value="Genomic_DNA"/>
</dbReference>
<evidence type="ECO:0000256" key="2">
    <source>
        <dbReference type="ARBA" id="ARBA00023239"/>
    </source>
</evidence>
<dbReference type="InterPro" id="IPR050197">
    <property type="entry name" value="Aldolase_class_II_sugar_metab"/>
</dbReference>
<protein>
    <submittedName>
        <fullName evidence="4">Class II aldolase/adducin family protein</fullName>
    </submittedName>
</protein>
<comment type="caution">
    <text evidence="4">The sequence shown here is derived from an EMBL/GenBank/DDBJ whole genome shotgun (WGS) entry which is preliminary data.</text>
</comment>
<keyword evidence="5" id="KW-1185">Reference proteome</keyword>
<evidence type="ECO:0000313" key="5">
    <source>
        <dbReference type="Proteomes" id="UP001438008"/>
    </source>
</evidence>
<keyword evidence="2" id="KW-0456">Lyase</keyword>
<gene>
    <name evidence="4" type="ORF">WMO29_08260</name>
</gene>
<accession>A0ABV1FHE1</accession>
<evidence type="ECO:0000256" key="1">
    <source>
        <dbReference type="ARBA" id="ARBA00022723"/>
    </source>
</evidence>
<dbReference type="Proteomes" id="UP001438008">
    <property type="component" value="Unassembled WGS sequence"/>
</dbReference>